<dbReference type="Gene3D" id="3.90.1720.10">
    <property type="entry name" value="endopeptidase domain like (from Nostoc punctiforme)"/>
    <property type="match status" value="1"/>
</dbReference>
<accession>A0ABU7XLI5</accession>
<evidence type="ECO:0000259" key="5">
    <source>
        <dbReference type="PROSITE" id="PS51935"/>
    </source>
</evidence>
<dbReference type="SUPFAM" id="SSF54001">
    <property type="entry name" value="Cysteine proteinases"/>
    <property type="match status" value="1"/>
</dbReference>
<dbReference type="NCBIfam" id="TIGR02219">
    <property type="entry name" value="phage_NlpC_fam"/>
    <property type="match status" value="1"/>
</dbReference>
<protein>
    <submittedName>
        <fullName evidence="6">NlpC/P60 family protein</fullName>
    </submittedName>
</protein>
<evidence type="ECO:0000256" key="2">
    <source>
        <dbReference type="ARBA" id="ARBA00022670"/>
    </source>
</evidence>
<evidence type="ECO:0000256" key="3">
    <source>
        <dbReference type="ARBA" id="ARBA00022801"/>
    </source>
</evidence>
<dbReference type="InterPro" id="IPR000064">
    <property type="entry name" value="NLP_P60_dom"/>
</dbReference>
<keyword evidence="2" id="KW-0645">Protease</keyword>
<dbReference type="InterPro" id="IPR038765">
    <property type="entry name" value="Papain-like_cys_pep_sf"/>
</dbReference>
<comment type="caution">
    <text evidence="6">The sequence shown here is derived from an EMBL/GenBank/DDBJ whole genome shotgun (WGS) entry which is preliminary data.</text>
</comment>
<name>A0ABU7XLI5_9HYPH</name>
<dbReference type="Pfam" id="PF00877">
    <property type="entry name" value="NLPC_P60"/>
    <property type="match status" value="1"/>
</dbReference>
<dbReference type="PROSITE" id="PS51935">
    <property type="entry name" value="NLPC_P60"/>
    <property type="match status" value="1"/>
</dbReference>
<feature type="domain" description="NlpC/P60" evidence="5">
    <location>
        <begin position="1"/>
        <end position="140"/>
    </location>
</feature>
<organism evidence="6 7">
    <name type="scientific">Methylocystis borbori</name>
    <dbReference type="NCBI Taxonomy" id="3118750"/>
    <lineage>
        <taxon>Bacteria</taxon>
        <taxon>Pseudomonadati</taxon>
        <taxon>Pseudomonadota</taxon>
        <taxon>Alphaproteobacteria</taxon>
        <taxon>Hyphomicrobiales</taxon>
        <taxon>Methylocystaceae</taxon>
        <taxon>Methylocystis</taxon>
    </lineage>
</organism>
<dbReference type="Proteomes" id="UP001350748">
    <property type="component" value="Unassembled WGS sequence"/>
</dbReference>
<evidence type="ECO:0000313" key="6">
    <source>
        <dbReference type="EMBL" id="MEF3367403.1"/>
    </source>
</evidence>
<keyword evidence="7" id="KW-1185">Reference proteome</keyword>
<gene>
    <name evidence="6" type="ORF">V3H18_12735</name>
</gene>
<dbReference type="InterPro" id="IPR011929">
    <property type="entry name" value="Phage_pept_NlpC/P60"/>
</dbReference>
<evidence type="ECO:0000256" key="1">
    <source>
        <dbReference type="ARBA" id="ARBA00007074"/>
    </source>
</evidence>
<reference evidence="6 7" key="1">
    <citation type="submission" date="2024-02" db="EMBL/GenBank/DDBJ databases">
        <authorList>
            <person name="Grouzdev D."/>
        </authorList>
    </citation>
    <scope>NUCLEOTIDE SEQUENCE [LARGE SCALE GENOMIC DNA]</scope>
    <source>
        <strain evidence="6 7">9N</strain>
    </source>
</reference>
<dbReference type="EMBL" id="JAZHYN010000041">
    <property type="protein sequence ID" value="MEF3367403.1"/>
    <property type="molecule type" value="Genomic_DNA"/>
</dbReference>
<proteinExistence type="inferred from homology"/>
<dbReference type="RefSeq" id="WP_332082450.1">
    <property type="nucleotide sequence ID" value="NZ_JAZHYN010000041.1"/>
</dbReference>
<comment type="similarity">
    <text evidence="1">Belongs to the peptidase C40 family.</text>
</comment>
<keyword evidence="3" id="KW-0378">Hydrolase</keyword>
<evidence type="ECO:0000313" key="7">
    <source>
        <dbReference type="Proteomes" id="UP001350748"/>
    </source>
</evidence>
<sequence length="144" mass="15763">MIARAEIVVAARRWLGTPYAHQASLIHVGCDCLGLVRGVWRDVMGEEPEAAPAYTPDWAEALGAETLFEAAHRHFHPLATSDFREGDILLFRFRDHLPAKHLGVATSRTHMAHAHAGVCVAEVAIGPHWRKRLAAAFAFPGVAD</sequence>
<evidence type="ECO:0000256" key="4">
    <source>
        <dbReference type="ARBA" id="ARBA00022807"/>
    </source>
</evidence>
<keyword evidence="4" id="KW-0788">Thiol protease</keyword>